<accession>A0A6S6LZP8</accession>
<dbReference type="Proteomes" id="UP000515472">
    <property type="component" value="Chromosome"/>
</dbReference>
<dbReference type="PANTHER" id="PTHR35849">
    <property type="entry name" value="BLR2341 PROTEIN"/>
    <property type="match status" value="1"/>
</dbReference>
<dbReference type="InterPro" id="IPR036513">
    <property type="entry name" value="STAS_dom_sf"/>
</dbReference>
<dbReference type="EMBL" id="AP023213">
    <property type="protein sequence ID" value="BCG46500.1"/>
    <property type="molecule type" value="Genomic_DNA"/>
</dbReference>
<gene>
    <name evidence="2" type="ORF">GEOBRER4_n1300</name>
</gene>
<dbReference type="CDD" id="cd07043">
    <property type="entry name" value="STAS_anti-anti-sigma_factors"/>
    <property type="match status" value="1"/>
</dbReference>
<dbReference type="InterPro" id="IPR002645">
    <property type="entry name" value="STAS_dom"/>
</dbReference>
<reference evidence="2 3" key="1">
    <citation type="submission" date="2020-06" db="EMBL/GenBank/DDBJ databases">
        <title>Interaction of electrochemicaly active bacteria, Geobacter bremensis R4 on different carbon anode.</title>
        <authorList>
            <person name="Meng L."/>
            <person name="Yoshida N."/>
        </authorList>
    </citation>
    <scope>NUCLEOTIDE SEQUENCE [LARGE SCALE GENOMIC DNA]</scope>
    <source>
        <strain evidence="2 3">R4</strain>
    </source>
</reference>
<dbReference type="PANTHER" id="PTHR35849:SF2">
    <property type="entry name" value="BLR2341 PROTEIN"/>
    <property type="match status" value="1"/>
</dbReference>
<feature type="domain" description="STAS" evidence="1">
    <location>
        <begin position="4"/>
        <end position="116"/>
    </location>
</feature>
<evidence type="ECO:0000259" key="1">
    <source>
        <dbReference type="PROSITE" id="PS50801"/>
    </source>
</evidence>
<sequence>MGTQLLKITKKKDVTQVAINGAMTICQAAELKAGLLKAFETGKPVEILVAGVTEVDVTGLQLICSAHRSSLERGCTLKVSGTDSEGVARVAQKAGMLRHAGCSHDVTNSCIWKTEA</sequence>
<dbReference type="KEGG" id="gbn:GEOBRER4_12500"/>
<dbReference type="Gene3D" id="3.30.750.24">
    <property type="entry name" value="STAS domain"/>
    <property type="match status" value="1"/>
</dbReference>
<protein>
    <submittedName>
        <fullName evidence="2">Anti-sigma-factor antagonist domain protein</fullName>
    </submittedName>
</protein>
<dbReference type="AlphaFoldDB" id="A0A6S6LZP8"/>
<dbReference type="InterPro" id="IPR058548">
    <property type="entry name" value="MlaB-like_STAS"/>
</dbReference>
<evidence type="ECO:0000313" key="2">
    <source>
        <dbReference type="EMBL" id="BCG46500.1"/>
    </source>
</evidence>
<dbReference type="RefSeq" id="WP_185244696.1">
    <property type="nucleotide sequence ID" value="NZ_AP023213.1"/>
</dbReference>
<dbReference type="InterPro" id="IPR052746">
    <property type="entry name" value="MlaB_ABC_Transporter"/>
</dbReference>
<name>A0A6S6LZP8_9BACT</name>
<keyword evidence="3" id="KW-1185">Reference proteome</keyword>
<proteinExistence type="predicted"/>
<dbReference type="Pfam" id="PF13466">
    <property type="entry name" value="STAS_2"/>
    <property type="match status" value="1"/>
</dbReference>
<dbReference type="SUPFAM" id="SSF52091">
    <property type="entry name" value="SpoIIaa-like"/>
    <property type="match status" value="1"/>
</dbReference>
<evidence type="ECO:0000313" key="3">
    <source>
        <dbReference type="Proteomes" id="UP000515472"/>
    </source>
</evidence>
<dbReference type="PROSITE" id="PS50801">
    <property type="entry name" value="STAS"/>
    <property type="match status" value="1"/>
</dbReference>
<organism evidence="2 3">
    <name type="scientific">Citrifermentans bremense</name>
    <dbReference type="NCBI Taxonomy" id="60035"/>
    <lineage>
        <taxon>Bacteria</taxon>
        <taxon>Pseudomonadati</taxon>
        <taxon>Thermodesulfobacteriota</taxon>
        <taxon>Desulfuromonadia</taxon>
        <taxon>Geobacterales</taxon>
        <taxon>Geobacteraceae</taxon>
        <taxon>Citrifermentans</taxon>
    </lineage>
</organism>